<evidence type="ECO:0000313" key="1">
    <source>
        <dbReference type="EMBL" id="QBO64005.1"/>
    </source>
</evidence>
<keyword evidence="2" id="KW-1185">Reference proteome</keyword>
<evidence type="ECO:0000313" key="2">
    <source>
        <dbReference type="Proteomes" id="UP000294673"/>
    </source>
</evidence>
<gene>
    <name evidence="1" type="ORF">Goslar_00213</name>
</gene>
<evidence type="ECO:0008006" key="3">
    <source>
        <dbReference type="Google" id="ProtNLM"/>
    </source>
</evidence>
<dbReference type="EMBL" id="MK327938">
    <property type="protein sequence ID" value="QBO64005.1"/>
    <property type="molecule type" value="Genomic_DNA"/>
</dbReference>
<sequence>MSIVDPKKIILFEEDWDYFPQAVPHWETTNTSWRDLAILYRREFGVRNSAFFMALLNPRLIGVDPHAPNLTSEQIQMISAECYLNPWYFFREVMRVPAKAGDNKISFRANRGNIPMLWGIFTRTNWYQIQIRQTGKSMTMLGLFCYLTYVRSRNTEVIQLTKDGDARTKTVEDVRSIRDLLPAYLWTLDSRDSSNKENVTYTRFKNKLSVKIPRSDKKQATNIGRGLTTPLFHSDETAFTKYIEIIVPAGIGAMGAARDEALSNGDLTSIIYTTTAGELDKREGKWAYEVFMRSAPFSESFFDCRNEKHLHQTVLNNVPCELSKATVRIGAQWNHAQLGFSDEWLAKTMNETEGDKLQKDRDYMNIWTNGSAESPLTAEMVEMIMAGQREIDHIEISPEGYCINWYIPRGQIETYMQNNKVVAGLDTSDAIGRDAIGLVMVDVETAEVVATGRFNKLSLLSFARWMANFMMRFKNVTLIPERKSSAIMLLDAIEEFLRQAGIDVFKRVYNTIVDRHADNPAMFEDLKLPLSMRDESWYAQRKRHLGFTTDARKRMELYSDILMEGIVETRGQLRDKMLCSEILGLVIKDGRVDHQDGMHDDMTFAWMLAMWFIKRAKKQIHYGIDPLKVMSRLPASVTGEIDPYEAYLNQQQAKLRQRVAEIYELLKTETNGLILDRLEAELLTYKGKIRGEDSAAVSIDAMITKAREERANTYRQISRSSNERNISRNAWMTMGQYRPGGFF</sequence>
<protein>
    <recommendedName>
        <fullName evidence="3">Terminase large subunit</fullName>
    </recommendedName>
</protein>
<organismHost>
    <name type="scientific">Escherichia coli</name>
    <dbReference type="NCBI Taxonomy" id="562"/>
</organismHost>
<proteinExistence type="predicted"/>
<name>A0A482GN93_BPGOS</name>
<reference evidence="1 2" key="1">
    <citation type="submission" date="2018-12" db="EMBL/GenBank/DDBJ databases">
        <title>Still something new to discover - new insights into E. coli phage diversity and taxonomy.</title>
        <authorList>
            <person name="Korf I.H.E."/>
            <person name="Adriaennsens E."/>
            <person name="Dreiseikelmann B."/>
            <person name="Kropinski A."/>
            <person name="Nimtz M."/>
            <person name="Meier-Kolthoff J.P."/>
            <person name="Rohde M."/>
            <person name="van Raaij M."/>
            <person name="Wittmann J."/>
        </authorList>
    </citation>
    <scope>NUCLEOTIDE SEQUENCE [LARGE SCALE GENOMIC DNA]</scope>
</reference>
<dbReference type="InterPro" id="IPR027417">
    <property type="entry name" value="P-loop_NTPase"/>
</dbReference>
<organism evidence="1 2">
    <name type="scientific">Escherichia phage vB_EcoM_Goslar</name>
    <dbReference type="NCBI Taxonomy" id="2502409"/>
    <lineage>
        <taxon>Viruses</taxon>
        <taxon>Duplodnaviria</taxon>
        <taxon>Heunggongvirae</taxon>
        <taxon>Uroviricota</taxon>
        <taxon>Caudoviricetes</taxon>
        <taxon>Chimalliviridae</taxon>
        <taxon>Goslarvirus</taxon>
        <taxon>Goslarvirus goslar</taxon>
    </lineage>
</organism>
<dbReference type="Gene3D" id="3.40.50.300">
    <property type="entry name" value="P-loop containing nucleotide triphosphate hydrolases"/>
    <property type="match status" value="1"/>
</dbReference>
<dbReference type="Gene3D" id="3.30.420.240">
    <property type="match status" value="1"/>
</dbReference>
<dbReference type="Proteomes" id="UP000294673">
    <property type="component" value="Segment"/>
</dbReference>
<accession>A0A482GN93</accession>